<dbReference type="InterPro" id="IPR000504">
    <property type="entry name" value="RRM_dom"/>
</dbReference>
<dbReference type="InterPro" id="IPR035979">
    <property type="entry name" value="RBD_domain_sf"/>
</dbReference>
<proteinExistence type="predicted"/>
<feature type="domain" description="RRM" evidence="6">
    <location>
        <begin position="129"/>
        <end position="212"/>
    </location>
</feature>
<dbReference type="FunFam" id="3.30.70.330:FF:000879">
    <property type="entry name" value="Splicing factor U2af large subunit A"/>
    <property type="match status" value="1"/>
</dbReference>
<dbReference type="Proteomes" id="UP001141806">
    <property type="component" value="Unassembled WGS sequence"/>
</dbReference>
<feature type="compositionally biased region" description="Polar residues" evidence="5">
    <location>
        <begin position="35"/>
        <end position="44"/>
    </location>
</feature>
<feature type="region of interest" description="Disordered" evidence="5">
    <location>
        <begin position="1"/>
        <end position="50"/>
    </location>
</feature>
<reference evidence="7" key="1">
    <citation type="journal article" date="2023" name="Plant J.">
        <title>The genome of the king protea, Protea cynaroides.</title>
        <authorList>
            <person name="Chang J."/>
            <person name="Duong T.A."/>
            <person name="Schoeman C."/>
            <person name="Ma X."/>
            <person name="Roodt D."/>
            <person name="Barker N."/>
            <person name="Li Z."/>
            <person name="Van de Peer Y."/>
            <person name="Mizrachi E."/>
        </authorList>
    </citation>
    <scope>NUCLEOTIDE SEQUENCE</scope>
    <source>
        <tissue evidence="7">Young leaves</tissue>
    </source>
</reference>
<dbReference type="SUPFAM" id="SSF54928">
    <property type="entry name" value="RNA-binding domain, RBD"/>
    <property type="match status" value="2"/>
</dbReference>
<comment type="caution">
    <text evidence="7">The sequence shown here is derived from an EMBL/GenBank/DDBJ whole genome shotgun (WGS) entry which is preliminary data.</text>
</comment>
<dbReference type="GO" id="GO:0003723">
    <property type="term" value="F:RNA binding"/>
    <property type="evidence" value="ECO:0007669"/>
    <property type="project" value="UniProtKB-UniRule"/>
</dbReference>
<evidence type="ECO:0000256" key="1">
    <source>
        <dbReference type="ARBA" id="ARBA00022664"/>
    </source>
</evidence>
<dbReference type="EMBL" id="JAMYWD010000011">
    <property type="protein sequence ID" value="KAJ4954254.1"/>
    <property type="molecule type" value="Genomic_DNA"/>
</dbReference>
<evidence type="ECO:0000259" key="6">
    <source>
        <dbReference type="PROSITE" id="PS50102"/>
    </source>
</evidence>
<dbReference type="SMART" id="SM00360">
    <property type="entry name" value="RRM"/>
    <property type="match status" value="2"/>
</dbReference>
<evidence type="ECO:0000256" key="3">
    <source>
        <dbReference type="ARBA" id="ARBA00023187"/>
    </source>
</evidence>
<evidence type="ECO:0000313" key="8">
    <source>
        <dbReference type="Proteomes" id="UP001141806"/>
    </source>
</evidence>
<protein>
    <recommendedName>
        <fullName evidence="6">RRM domain-containing protein</fullName>
    </recommendedName>
</protein>
<keyword evidence="2 4" id="KW-0694">RNA-binding</keyword>
<dbReference type="AlphaFoldDB" id="A0A9Q0GVB7"/>
<dbReference type="GO" id="GO:0008380">
    <property type="term" value="P:RNA splicing"/>
    <property type="evidence" value="ECO:0007669"/>
    <property type="project" value="UniProtKB-KW"/>
</dbReference>
<dbReference type="PROSITE" id="PS50102">
    <property type="entry name" value="RRM"/>
    <property type="match status" value="1"/>
</dbReference>
<dbReference type="PANTHER" id="PTHR23139">
    <property type="entry name" value="RNA-BINDING PROTEIN"/>
    <property type="match status" value="1"/>
</dbReference>
<dbReference type="OrthoDB" id="10266058at2759"/>
<keyword evidence="8" id="KW-1185">Reference proteome</keyword>
<name>A0A9Q0GVB7_9MAGN</name>
<dbReference type="InterPro" id="IPR012677">
    <property type="entry name" value="Nucleotide-bd_a/b_plait_sf"/>
</dbReference>
<evidence type="ECO:0000313" key="7">
    <source>
        <dbReference type="EMBL" id="KAJ4954254.1"/>
    </source>
</evidence>
<accession>A0A9Q0GVB7</accession>
<sequence length="648" mass="70207">MPSKGGHSSSHHRRHGGHSSGLGGSSPRKRRTESAVKTLSPTTRSPERKNIGWDLISTGMENISSTSVLTNFQLPDKTMSSNSQELPTASPIILNVTKLLSGASQNAISMIKKVPIGAIQLTQATQTMGRLYLENVPPLASENGLMECLNDFLLSMGVTHIQGMKPCISCSINKEKGQAVVEFLAPEDASSALSFDGGSFSGSILKIRRPKDFIEPTKNHFQTGAPEKPVASADAISDIINHSPQKIFVGGVPRAISSNIGWEFYSDHRQEFMKIASAFGHLKGYRFQVDKYLNEPVAFLEYVDQSITLKACAGLSGMKLGGQALTAVQAFTCASTEETSQNIDKLPFYGVPEHAKPLLEKPTKVLKLKNAFKPEDLSFLSGLKLEETLEDIRLECARFGTVKSVNIVRNSSTSEKAEVTVEADTIRASQYQEGDDETEKTESIEANIALNSGVNSMVEPADNDIELHEVGNAGNNCTSEDNPASDTIENKSSEPVQLDDDMAFVEAPCQPDTDGTPQAQDMVNHQSEFGDNDKGIDVLQALEASSGNDLMVEEELGLEEAIHDKLQESTTKLNGDVAMESGNLEEGDGKQKASDLDGVFEHGSVPVEYLRAESSCMAAHCLHGRLYGGRFVAMGYISHDLYLARFPK</sequence>
<evidence type="ECO:0000256" key="5">
    <source>
        <dbReference type="SAM" id="MobiDB-lite"/>
    </source>
</evidence>
<dbReference type="GO" id="GO:0006397">
    <property type="term" value="P:mRNA processing"/>
    <property type="evidence" value="ECO:0007669"/>
    <property type="project" value="UniProtKB-KW"/>
</dbReference>
<dbReference type="Gene3D" id="3.30.70.330">
    <property type="match status" value="3"/>
</dbReference>
<keyword evidence="1" id="KW-0507">mRNA processing</keyword>
<evidence type="ECO:0000256" key="4">
    <source>
        <dbReference type="PROSITE-ProRule" id="PRU00176"/>
    </source>
</evidence>
<gene>
    <name evidence="7" type="ORF">NE237_011037</name>
</gene>
<keyword evidence="3" id="KW-0508">mRNA splicing</keyword>
<organism evidence="7 8">
    <name type="scientific">Protea cynaroides</name>
    <dbReference type="NCBI Taxonomy" id="273540"/>
    <lineage>
        <taxon>Eukaryota</taxon>
        <taxon>Viridiplantae</taxon>
        <taxon>Streptophyta</taxon>
        <taxon>Embryophyta</taxon>
        <taxon>Tracheophyta</taxon>
        <taxon>Spermatophyta</taxon>
        <taxon>Magnoliopsida</taxon>
        <taxon>Proteales</taxon>
        <taxon>Proteaceae</taxon>
        <taxon>Protea</taxon>
    </lineage>
</organism>
<evidence type="ECO:0000256" key="2">
    <source>
        <dbReference type="ARBA" id="ARBA00022884"/>
    </source>
</evidence>